<evidence type="ECO:0000256" key="2">
    <source>
        <dbReference type="ARBA" id="ARBA00022448"/>
    </source>
</evidence>
<evidence type="ECO:0000256" key="9">
    <source>
        <dbReference type="PIRSR" id="PIRSR000077-4"/>
    </source>
</evidence>
<evidence type="ECO:0000256" key="1">
    <source>
        <dbReference type="ARBA" id="ARBA00008987"/>
    </source>
</evidence>
<dbReference type="PRINTS" id="PR00421">
    <property type="entry name" value="THIOREDOXIN"/>
</dbReference>
<keyword evidence="3" id="KW-0249">Electron transport</keyword>
<accession>A0A0G0X5G9</accession>
<dbReference type="Gene3D" id="3.40.30.10">
    <property type="entry name" value="Glutaredoxin"/>
    <property type="match status" value="1"/>
</dbReference>
<dbReference type="PROSITE" id="PS00194">
    <property type="entry name" value="THIOREDOXIN_1"/>
    <property type="match status" value="1"/>
</dbReference>
<dbReference type="PATRIC" id="fig|1618635.3.peg.100"/>
<evidence type="ECO:0000313" key="11">
    <source>
        <dbReference type="EMBL" id="KKR91910.1"/>
    </source>
</evidence>
<dbReference type="AlphaFoldDB" id="A0A0G0X5G9"/>
<dbReference type="InterPro" id="IPR013766">
    <property type="entry name" value="Thioredoxin_domain"/>
</dbReference>
<keyword evidence="5 9" id="KW-0676">Redox-active center</keyword>
<dbReference type="NCBIfam" id="TIGR01068">
    <property type="entry name" value="thioredoxin"/>
    <property type="match status" value="1"/>
</dbReference>
<dbReference type="GO" id="GO:0045454">
    <property type="term" value="P:cell redox homeostasis"/>
    <property type="evidence" value="ECO:0007669"/>
    <property type="project" value="TreeGrafter"/>
</dbReference>
<evidence type="ECO:0000256" key="7">
    <source>
        <dbReference type="PIRNR" id="PIRNR000077"/>
    </source>
</evidence>
<organism evidence="11 12">
    <name type="scientific">Candidatus Falkowbacteria bacterium GW2011_GWA2_41_14</name>
    <dbReference type="NCBI Taxonomy" id="1618635"/>
    <lineage>
        <taxon>Bacteria</taxon>
        <taxon>Candidatus Falkowiibacteriota</taxon>
    </lineage>
</organism>
<dbReference type="GO" id="GO:0005829">
    <property type="term" value="C:cytosol"/>
    <property type="evidence" value="ECO:0007669"/>
    <property type="project" value="TreeGrafter"/>
</dbReference>
<dbReference type="PANTHER" id="PTHR45663:SF11">
    <property type="entry name" value="GEO12009P1"/>
    <property type="match status" value="1"/>
</dbReference>
<evidence type="ECO:0000256" key="4">
    <source>
        <dbReference type="ARBA" id="ARBA00023157"/>
    </source>
</evidence>
<feature type="domain" description="Thioredoxin" evidence="10">
    <location>
        <begin position="1"/>
        <end position="104"/>
    </location>
</feature>
<keyword evidence="4 9" id="KW-1015">Disulfide bond</keyword>
<comment type="similarity">
    <text evidence="1 7">Belongs to the thioredoxin family.</text>
</comment>
<dbReference type="InterPro" id="IPR005746">
    <property type="entry name" value="Thioredoxin"/>
</dbReference>
<feature type="active site" description="Nucleophile" evidence="8">
    <location>
        <position position="31"/>
    </location>
</feature>
<name>A0A0G0X5G9_9BACT</name>
<dbReference type="InterPro" id="IPR017937">
    <property type="entry name" value="Thioredoxin_CS"/>
</dbReference>
<dbReference type="SUPFAM" id="SSF52833">
    <property type="entry name" value="Thioredoxin-like"/>
    <property type="match status" value="1"/>
</dbReference>
<dbReference type="Proteomes" id="UP000034190">
    <property type="component" value="Unassembled WGS sequence"/>
</dbReference>
<evidence type="ECO:0000256" key="3">
    <source>
        <dbReference type="ARBA" id="ARBA00022982"/>
    </source>
</evidence>
<feature type="site" description="Contributes to redox potential value" evidence="8">
    <location>
        <position position="30"/>
    </location>
</feature>
<dbReference type="CDD" id="cd02947">
    <property type="entry name" value="TRX_family"/>
    <property type="match status" value="1"/>
</dbReference>
<feature type="site" description="Deprotonates C-terminal active site Cys" evidence="8">
    <location>
        <position position="22"/>
    </location>
</feature>
<dbReference type="PIRSF" id="PIRSF000077">
    <property type="entry name" value="Thioredoxin"/>
    <property type="match status" value="1"/>
</dbReference>
<comment type="caution">
    <text evidence="11">The sequence shown here is derived from an EMBL/GenBank/DDBJ whole genome shotgun (WGS) entry which is preliminary data.</text>
</comment>
<evidence type="ECO:0000256" key="5">
    <source>
        <dbReference type="ARBA" id="ARBA00023284"/>
    </source>
</evidence>
<dbReference type="PROSITE" id="PS51352">
    <property type="entry name" value="THIOREDOXIN_2"/>
    <property type="match status" value="1"/>
</dbReference>
<dbReference type="GO" id="GO:0015035">
    <property type="term" value="F:protein-disulfide reductase activity"/>
    <property type="evidence" value="ECO:0007669"/>
    <property type="project" value="UniProtKB-UniRule"/>
</dbReference>
<evidence type="ECO:0000256" key="6">
    <source>
        <dbReference type="NCBIfam" id="TIGR01068"/>
    </source>
</evidence>
<keyword evidence="2" id="KW-0813">Transport</keyword>
<sequence length="104" mass="11921">MIFNKDNFKQEVEDNAGLVLVDFFAPWCGPCQMMAPIIDEIINEYKDKKVKIGKLNIDENQEIASKYNVMSIPTFLVFKNGKVAVKKAGYCDKEELIRLIDKSE</sequence>
<dbReference type="FunFam" id="3.40.30.10:FF:000001">
    <property type="entry name" value="Thioredoxin"/>
    <property type="match status" value="1"/>
</dbReference>
<reference evidence="11 12" key="1">
    <citation type="journal article" date="2015" name="Nature">
        <title>rRNA introns, odd ribosomes, and small enigmatic genomes across a large radiation of phyla.</title>
        <authorList>
            <person name="Brown C.T."/>
            <person name="Hug L.A."/>
            <person name="Thomas B.C."/>
            <person name="Sharon I."/>
            <person name="Castelle C.J."/>
            <person name="Singh A."/>
            <person name="Wilkins M.J."/>
            <person name="Williams K.H."/>
            <person name="Banfield J.F."/>
        </authorList>
    </citation>
    <scope>NUCLEOTIDE SEQUENCE [LARGE SCALE GENOMIC DNA]</scope>
</reference>
<feature type="site" description="Contributes to redox potential value" evidence="8">
    <location>
        <position position="29"/>
    </location>
</feature>
<evidence type="ECO:0000256" key="8">
    <source>
        <dbReference type="PIRSR" id="PIRSR000077-1"/>
    </source>
</evidence>
<feature type="active site" description="Nucleophile" evidence="8">
    <location>
        <position position="28"/>
    </location>
</feature>
<feature type="disulfide bond" description="Redox-active" evidence="9">
    <location>
        <begin position="28"/>
        <end position="31"/>
    </location>
</feature>
<protein>
    <recommendedName>
        <fullName evidence="6 7">Thioredoxin</fullName>
    </recommendedName>
</protein>
<dbReference type="Pfam" id="PF00085">
    <property type="entry name" value="Thioredoxin"/>
    <property type="match status" value="1"/>
</dbReference>
<dbReference type="PANTHER" id="PTHR45663">
    <property type="entry name" value="GEO12009P1"/>
    <property type="match status" value="1"/>
</dbReference>
<evidence type="ECO:0000313" key="12">
    <source>
        <dbReference type="Proteomes" id="UP000034190"/>
    </source>
</evidence>
<dbReference type="InterPro" id="IPR036249">
    <property type="entry name" value="Thioredoxin-like_sf"/>
</dbReference>
<gene>
    <name evidence="11" type="ORF">UU43_C0001G0090</name>
</gene>
<proteinExistence type="inferred from homology"/>
<evidence type="ECO:0000259" key="10">
    <source>
        <dbReference type="PROSITE" id="PS51352"/>
    </source>
</evidence>
<dbReference type="EMBL" id="LCAP01000001">
    <property type="protein sequence ID" value="KKR91910.1"/>
    <property type="molecule type" value="Genomic_DNA"/>
</dbReference>